<reference evidence="10" key="1">
    <citation type="submission" date="2023-03" db="EMBL/GenBank/DDBJ databases">
        <title>Chromosome-scale reference genome and RAD-based genetic map of yellow starthistle (Centaurea solstitialis) reveal putative structural variation and QTLs associated with invader traits.</title>
        <authorList>
            <person name="Reatini B."/>
            <person name="Cang F.A."/>
            <person name="Jiang Q."/>
            <person name="Mckibben M.T.W."/>
            <person name="Barker M.S."/>
            <person name="Rieseberg L.H."/>
            <person name="Dlugosch K.M."/>
        </authorList>
    </citation>
    <scope>NUCLEOTIDE SEQUENCE</scope>
    <source>
        <strain evidence="10">CAN-66</strain>
        <tissue evidence="10">Leaf</tissue>
    </source>
</reference>
<keyword evidence="4" id="KW-0378">Hydrolase</keyword>
<keyword evidence="11" id="KW-1185">Reference proteome</keyword>
<dbReference type="SUPFAM" id="SSF56672">
    <property type="entry name" value="DNA/RNA polymerases"/>
    <property type="match status" value="1"/>
</dbReference>
<dbReference type="InterPro" id="IPR054722">
    <property type="entry name" value="PolX-like_BBD"/>
</dbReference>
<dbReference type="PANTHER" id="PTHR42648">
    <property type="entry name" value="TRANSPOSASE, PUTATIVE-RELATED"/>
    <property type="match status" value="1"/>
</dbReference>
<evidence type="ECO:0000256" key="2">
    <source>
        <dbReference type="ARBA" id="ARBA00022723"/>
    </source>
</evidence>
<feature type="compositionally biased region" description="Polar residues" evidence="7">
    <location>
        <begin position="640"/>
        <end position="650"/>
    </location>
</feature>
<dbReference type="InterPro" id="IPR039537">
    <property type="entry name" value="Retrotran_Ty1/copia-like"/>
</dbReference>
<evidence type="ECO:0000313" key="11">
    <source>
        <dbReference type="Proteomes" id="UP001172457"/>
    </source>
</evidence>
<dbReference type="Pfam" id="PF00665">
    <property type="entry name" value="rve"/>
    <property type="match status" value="1"/>
</dbReference>
<protein>
    <recommendedName>
        <fullName evidence="12">Retrovirus-related Pol polyprotein from transposon TNT 1-94</fullName>
    </recommendedName>
</protein>
<evidence type="ECO:0000259" key="8">
    <source>
        <dbReference type="PROSITE" id="PS50158"/>
    </source>
</evidence>
<keyword evidence="5" id="KW-0863">Zinc-finger</keyword>
<sequence>MALQAKDNYFDTGSSGKPPRFNKDNFSLWKTRMELFLSGSDPQIPYFLENGPHVPTQTVHAIPAAGNQPAVPERELVKPVTDWNDEDRRVVNIDTKARSLIAMSLPDDVFHSVCHLRSAKEIWNTLCVQYEGTAVLMESRKIFLVRQYESFIHQKDETLSQLHQRFNCLLIDLKTIGTIYPNSEVVTKFMEALPEHWEIYTSCLTMSKDIKTLTLSELYGILLNREQQKKLKKNLIRDTKDTKSNSVALVSDSVPTVATPSSVTITELESSDSDMSEDSQFNESLALLTKSFKKFAKKGNFHKKKHLGITDKPKSDPVDKATAICYNCQGKGHFANDCRYRKSQFAPSSAKSSSKNPKYQRLKEKYKKMKIQRNGKGLIAEDCDWDDVSSDDSSDEEDTQVALMAIIEEPTLALMAKIEEVPEEIPTQAPEASSSTTPEASTSVTDSPSQVSIPLVPLESLTQLDLVTLDLYKALNGKTSAEKMNIDLRDQLRECQEKIKQLTIMEENYKDQVTVNKTLCIEREVALAAKERALAELNAEKVTIKGWSDASEKVDEILASGRNVKNKKGLGYTRGGTKSDCSMLKFGRFVSSIPDPNAPENIPSSSNTHSEVEEKSKTVTPSKTKSPKPKNKVLGGGPSVSGSKSFSQNPVPRLKIDLKQKTQEKKPIPPLSNAKGILGAGPTHLKFKDFLDSTKRFQYRKCYHCGLNDHIASKCPDATKAEKSAKVKKNPKTDKSVKGKKVVKTVSSVKTPASRTDKSVKAATDSTSPTDTSGSIVLWDKGIWYLDSGCSRHMTGSKSVLSNYREERGSAVTFGGNGKGQTRGYGTLTNGVTTFKRVAYVEGLMHNLLSISQLCDKNHKVSFSKKKCKSRTDEVILTGVRHADIYIINMNTSTDNFCFVSRASSDTNWLWHKRLSHLNFKTLNQLCINNLVIGLPDFRYTKVSLCSACEKGKQTRASFKSKQISSISSPLQLLHMDLFGPVNVQSIAGKKYTLVIVDEYSRYTWVFFLRSKSDAPEEIILFVRKMERLNNLTVRSIRSDHGTEFKNSTLETFFDQKGISQNFSSVRTPQQNGVAERRNRTLIEAARSMLSEANLATQFWAEAVNTACYTQNRSLIVKRFRRTPYELFCNRKPSIEHLHIFGCVCYILNNKDNLGKFDSKSDDGIFLGYSSISKTYRVFNKHFQWADSFFQIPETPIADPSPQDLPDGFEEDPHIPPTEITTPPLINVTPITQIAPTEPDQPTNSEDFSQTTVSEPTPTNLLPDPSANKASTSGQVYQPPALRWTKDHPIDQVLGNPSSGIKTRRQSGNIYLYVNFISENEPKEIDDALRDPAWVSAMQEELAEFIRNNVWLLVPRPRKRTIIGSKWIFRNKLDEIGTIIRNKARLVAQGYRQEEGIDYDETFAPVARLEAIRLFLAFAAHMNFKVYQMDIKNAFLNGKLNEEVYVAQPPGFVDPKFPDHVYKLNKALYGLKQAPRAWYDTLSTFLLSKGFVRGKIDSTLFLKKYPKHILLVQIYVDNIIFGSTNPKLCEKFELLMKSEYKMSMMGELTFFLGLQIKQSEKGIFINQGKYVHEMLKKFDLTSCTPMKTPMAPPLSLDKDSKGKPVDVTLYRGMIGSLLYLTASRPDIMYSTCLCARYQAEPKESHLTAVKRIFRYLKGTPNLGLWYSKDSGFDLTAYSDSDFAGCKIDRKSTTGGCHLLGGKLVSWTSKKQNSVSTLTAEAEYVAAGICCAQVLWLRNQLQDYDIQLSKIPIYCDNTSAIAIANNPVLHSKTKHIEVRYHFIRDHVMNGDIELHFVPTEYQLADLFTKPLDVTRFNMLISELGMLDPDD</sequence>
<dbReference type="InterPro" id="IPR057670">
    <property type="entry name" value="SH3_retrovirus"/>
</dbReference>
<dbReference type="PROSITE" id="PS50158">
    <property type="entry name" value="ZF_CCHC"/>
    <property type="match status" value="2"/>
</dbReference>
<dbReference type="Pfam" id="PF22936">
    <property type="entry name" value="Pol_BBD"/>
    <property type="match status" value="1"/>
</dbReference>
<name>A0AA38WN73_9ASTR</name>
<evidence type="ECO:0000313" key="10">
    <source>
        <dbReference type="EMBL" id="KAJ9567467.1"/>
    </source>
</evidence>
<keyword evidence="5" id="KW-0862">Zinc</keyword>
<dbReference type="GO" id="GO:0015074">
    <property type="term" value="P:DNA integration"/>
    <property type="evidence" value="ECO:0007669"/>
    <property type="project" value="InterPro"/>
</dbReference>
<evidence type="ECO:0000256" key="6">
    <source>
        <dbReference type="SAM" id="Coils"/>
    </source>
</evidence>
<dbReference type="Proteomes" id="UP001172457">
    <property type="component" value="Chromosome 1"/>
</dbReference>
<dbReference type="SUPFAM" id="SSF57756">
    <property type="entry name" value="Retrovirus zinc finger-like domains"/>
    <property type="match status" value="1"/>
</dbReference>
<evidence type="ECO:0000256" key="3">
    <source>
        <dbReference type="ARBA" id="ARBA00022750"/>
    </source>
</evidence>
<proteinExistence type="predicted"/>
<dbReference type="PROSITE" id="PS50994">
    <property type="entry name" value="INTEGRASE"/>
    <property type="match status" value="1"/>
</dbReference>
<dbReference type="PANTHER" id="PTHR42648:SF32">
    <property type="entry name" value="RIBONUCLEASE H-LIKE DOMAIN, GAG-PRE-INTEGRASE DOMAIN PROTEIN-RELATED"/>
    <property type="match status" value="1"/>
</dbReference>
<evidence type="ECO:0000256" key="4">
    <source>
        <dbReference type="ARBA" id="ARBA00022801"/>
    </source>
</evidence>
<dbReference type="SMART" id="SM00343">
    <property type="entry name" value="ZnF_C2HC"/>
    <property type="match status" value="2"/>
</dbReference>
<evidence type="ECO:0000256" key="7">
    <source>
        <dbReference type="SAM" id="MobiDB-lite"/>
    </source>
</evidence>
<evidence type="ECO:0000259" key="9">
    <source>
        <dbReference type="PROSITE" id="PS50994"/>
    </source>
</evidence>
<keyword evidence="3" id="KW-0064">Aspartyl protease</keyword>
<evidence type="ECO:0000256" key="1">
    <source>
        <dbReference type="ARBA" id="ARBA00022670"/>
    </source>
</evidence>
<dbReference type="Pfam" id="PF00098">
    <property type="entry name" value="zf-CCHC"/>
    <property type="match status" value="1"/>
</dbReference>
<dbReference type="EMBL" id="JARYMX010000001">
    <property type="protein sequence ID" value="KAJ9567467.1"/>
    <property type="molecule type" value="Genomic_DNA"/>
</dbReference>
<dbReference type="InterPro" id="IPR036397">
    <property type="entry name" value="RNaseH_sf"/>
</dbReference>
<dbReference type="SUPFAM" id="SSF53098">
    <property type="entry name" value="Ribonuclease H-like"/>
    <property type="match status" value="1"/>
</dbReference>
<accession>A0AA38WN73</accession>
<feature type="compositionally biased region" description="Low complexity" evidence="7">
    <location>
        <begin position="429"/>
        <end position="443"/>
    </location>
</feature>
<feature type="region of interest" description="Disordered" evidence="7">
    <location>
        <begin position="1234"/>
        <end position="1275"/>
    </location>
</feature>
<evidence type="ECO:0000256" key="5">
    <source>
        <dbReference type="PROSITE-ProRule" id="PRU00047"/>
    </source>
</evidence>
<dbReference type="InterPro" id="IPR043502">
    <property type="entry name" value="DNA/RNA_pol_sf"/>
</dbReference>
<organism evidence="10 11">
    <name type="scientific">Centaurea solstitialis</name>
    <name type="common">yellow star-thistle</name>
    <dbReference type="NCBI Taxonomy" id="347529"/>
    <lineage>
        <taxon>Eukaryota</taxon>
        <taxon>Viridiplantae</taxon>
        <taxon>Streptophyta</taxon>
        <taxon>Embryophyta</taxon>
        <taxon>Tracheophyta</taxon>
        <taxon>Spermatophyta</taxon>
        <taxon>Magnoliopsida</taxon>
        <taxon>eudicotyledons</taxon>
        <taxon>Gunneridae</taxon>
        <taxon>Pentapetalae</taxon>
        <taxon>asterids</taxon>
        <taxon>campanulids</taxon>
        <taxon>Asterales</taxon>
        <taxon>Asteraceae</taxon>
        <taxon>Carduoideae</taxon>
        <taxon>Cardueae</taxon>
        <taxon>Centaureinae</taxon>
        <taxon>Centaurea</taxon>
    </lineage>
</organism>
<dbReference type="GO" id="GO:0008270">
    <property type="term" value="F:zinc ion binding"/>
    <property type="evidence" value="ECO:0007669"/>
    <property type="project" value="UniProtKB-KW"/>
</dbReference>
<feature type="domain" description="CCHC-type" evidence="8">
    <location>
        <begin position="700"/>
        <end position="717"/>
    </location>
</feature>
<keyword evidence="2" id="KW-0479">Metal-binding</keyword>
<dbReference type="InterPro" id="IPR036875">
    <property type="entry name" value="Znf_CCHC_sf"/>
</dbReference>
<dbReference type="GO" id="GO:0006508">
    <property type="term" value="P:proteolysis"/>
    <property type="evidence" value="ECO:0007669"/>
    <property type="project" value="UniProtKB-KW"/>
</dbReference>
<comment type="caution">
    <text evidence="10">The sequence shown here is derived from an EMBL/GenBank/DDBJ whole genome shotgun (WGS) entry which is preliminary data.</text>
</comment>
<dbReference type="Gene3D" id="4.10.60.10">
    <property type="entry name" value="Zinc finger, CCHC-type"/>
    <property type="match status" value="1"/>
</dbReference>
<dbReference type="GO" id="GO:0003676">
    <property type="term" value="F:nucleic acid binding"/>
    <property type="evidence" value="ECO:0007669"/>
    <property type="project" value="InterPro"/>
</dbReference>
<dbReference type="InterPro" id="IPR001584">
    <property type="entry name" value="Integrase_cat-core"/>
</dbReference>
<feature type="region of interest" description="Disordered" evidence="7">
    <location>
        <begin position="426"/>
        <end position="449"/>
    </location>
</feature>
<dbReference type="InterPro" id="IPR013103">
    <property type="entry name" value="RVT_2"/>
</dbReference>
<feature type="region of interest" description="Disordered" evidence="7">
    <location>
        <begin position="592"/>
        <end position="653"/>
    </location>
</feature>
<feature type="domain" description="Integrase catalytic" evidence="9">
    <location>
        <begin position="966"/>
        <end position="1132"/>
    </location>
</feature>
<keyword evidence="6" id="KW-0175">Coiled coil</keyword>
<feature type="compositionally biased region" description="Basic and acidic residues" evidence="7">
    <location>
        <begin position="721"/>
        <end position="737"/>
    </location>
</feature>
<gene>
    <name evidence="10" type="ORF">OSB04_003433</name>
</gene>
<keyword evidence="1" id="KW-0645">Protease</keyword>
<dbReference type="Gene3D" id="3.30.420.10">
    <property type="entry name" value="Ribonuclease H-like superfamily/Ribonuclease H"/>
    <property type="match status" value="1"/>
</dbReference>
<feature type="compositionally biased region" description="Polar residues" evidence="7">
    <location>
        <begin position="1234"/>
        <end position="1260"/>
    </location>
</feature>
<feature type="region of interest" description="Disordered" evidence="7">
    <location>
        <begin position="721"/>
        <end position="772"/>
    </location>
</feature>
<dbReference type="Pfam" id="PF13976">
    <property type="entry name" value="gag_pre-integrs"/>
    <property type="match status" value="1"/>
</dbReference>
<dbReference type="Pfam" id="PF14223">
    <property type="entry name" value="Retrotran_gag_2"/>
    <property type="match status" value="1"/>
</dbReference>
<dbReference type="Pfam" id="PF07727">
    <property type="entry name" value="RVT_2"/>
    <property type="match status" value="1"/>
</dbReference>
<feature type="coiled-coil region" evidence="6">
    <location>
        <begin position="478"/>
        <end position="512"/>
    </location>
</feature>
<feature type="domain" description="CCHC-type" evidence="8">
    <location>
        <begin position="325"/>
        <end position="339"/>
    </location>
</feature>
<dbReference type="Pfam" id="PF25597">
    <property type="entry name" value="SH3_retrovirus"/>
    <property type="match status" value="1"/>
</dbReference>
<dbReference type="InterPro" id="IPR025724">
    <property type="entry name" value="GAG-pre-integrase_dom"/>
</dbReference>
<dbReference type="GO" id="GO:0004190">
    <property type="term" value="F:aspartic-type endopeptidase activity"/>
    <property type="evidence" value="ECO:0007669"/>
    <property type="project" value="UniProtKB-KW"/>
</dbReference>
<dbReference type="InterPro" id="IPR012337">
    <property type="entry name" value="RNaseH-like_sf"/>
</dbReference>
<dbReference type="CDD" id="cd09272">
    <property type="entry name" value="RNase_HI_RT_Ty1"/>
    <property type="match status" value="1"/>
</dbReference>
<dbReference type="InterPro" id="IPR001878">
    <property type="entry name" value="Znf_CCHC"/>
</dbReference>
<evidence type="ECO:0008006" key="12">
    <source>
        <dbReference type="Google" id="ProtNLM"/>
    </source>
</evidence>